<dbReference type="EC" id="1.97.1.-" evidence="7"/>
<dbReference type="GO" id="GO:0046872">
    <property type="term" value="F:metal ion binding"/>
    <property type="evidence" value="ECO:0007669"/>
    <property type="project" value="UniProtKB-KW"/>
</dbReference>
<protein>
    <recommendedName>
        <fullName evidence="7">Anaerobic ribonucleoside-triphosphate reductase-activating protein</fullName>
        <ecNumber evidence="7">1.97.1.-</ecNumber>
    </recommendedName>
</protein>
<comment type="cofactor">
    <cofactor evidence="1">
        <name>[4Fe-4S] cluster</name>
        <dbReference type="ChEBI" id="CHEBI:49883"/>
    </cofactor>
</comment>
<evidence type="ECO:0000256" key="6">
    <source>
        <dbReference type="ARBA" id="ARBA00023014"/>
    </source>
</evidence>
<evidence type="ECO:0000313" key="10">
    <source>
        <dbReference type="Proteomes" id="UP000199318"/>
    </source>
</evidence>
<evidence type="ECO:0000256" key="3">
    <source>
        <dbReference type="ARBA" id="ARBA00022691"/>
    </source>
</evidence>
<keyword evidence="7" id="KW-0560">Oxidoreductase</keyword>
<dbReference type="STRING" id="1464123.SAMN05444126_1078"/>
<dbReference type="InterPro" id="IPR013785">
    <property type="entry name" value="Aldolase_TIM"/>
</dbReference>
<dbReference type="PANTHER" id="PTHR30352">
    <property type="entry name" value="PYRUVATE FORMATE-LYASE-ACTIVATING ENZYME"/>
    <property type="match status" value="1"/>
</dbReference>
<dbReference type="SFLD" id="SFLDG01066">
    <property type="entry name" value="organic_radical-activating_enz"/>
    <property type="match status" value="1"/>
</dbReference>
<dbReference type="CDD" id="cd01335">
    <property type="entry name" value="Radical_SAM"/>
    <property type="match status" value="1"/>
</dbReference>
<dbReference type="SFLD" id="SFLDF00299">
    <property type="entry name" value="anaerobic_ribonucleoside-triph"/>
    <property type="match status" value="1"/>
</dbReference>
<dbReference type="RefSeq" id="WP_093072438.1">
    <property type="nucleotide sequence ID" value="NZ_FOGV01000007.1"/>
</dbReference>
<feature type="domain" description="Radical SAM core" evidence="8">
    <location>
        <begin position="12"/>
        <end position="159"/>
    </location>
</feature>
<dbReference type="PROSITE" id="PS51918">
    <property type="entry name" value="RADICAL_SAM"/>
    <property type="match status" value="1"/>
</dbReference>
<comment type="function">
    <text evidence="7">Activation of anaerobic ribonucleoside-triphosphate reductase under anaerobic conditions by generation of an organic free radical, using S-adenosylmethionine and reduced flavodoxin as cosubstrates to produce 5'-deoxy-adenosine.</text>
</comment>
<keyword evidence="5" id="KW-0408">Iron</keyword>
<dbReference type="Pfam" id="PF13353">
    <property type="entry name" value="Fer4_12"/>
    <property type="match status" value="1"/>
</dbReference>
<gene>
    <name evidence="9" type="ORF">SAMN05444126_1078</name>
</gene>
<dbReference type="InterPro" id="IPR012837">
    <property type="entry name" value="NrdG"/>
</dbReference>
<keyword evidence="3" id="KW-0949">S-adenosyl-L-methionine</keyword>
<dbReference type="GO" id="GO:0004748">
    <property type="term" value="F:ribonucleoside-diphosphate reductase activity, thioredoxin disulfide as acceptor"/>
    <property type="evidence" value="ECO:0007669"/>
    <property type="project" value="TreeGrafter"/>
</dbReference>
<evidence type="ECO:0000256" key="4">
    <source>
        <dbReference type="ARBA" id="ARBA00022723"/>
    </source>
</evidence>
<dbReference type="SUPFAM" id="SSF102114">
    <property type="entry name" value="Radical SAM enzymes"/>
    <property type="match status" value="1"/>
</dbReference>
<dbReference type="InterPro" id="IPR058240">
    <property type="entry name" value="rSAM_sf"/>
</dbReference>
<dbReference type="InterPro" id="IPR007197">
    <property type="entry name" value="rSAM"/>
</dbReference>
<keyword evidence="10" id="KW-1185">Reference proteome</keyword>
<dbReference type="GO" id="GO:0043365">
    <property type="term" value="F:[formate-C-acetyltransferase]-activating enzyme activity"/>
    <property type="evidence" value="ECO:0007669"/>
    <property type="project" value="InterPro"/>
</dbReference>
<dbReference type="AlphaFoldDB" id="A0A1H9SJS0"/>
<evidence type="ECO:0000256" key="1">
    <source>
        <dbReference type="ARBA" id="ARBA00001966"/>
    </source>
</evidence>
<comment type="caution">
    <text evidence="9">The sequence shown here is derived from an EMBL/GenBank/DDBJ whole genome shotgun (WGS) entry which is preliminary data.</text>
</comment>
<dbReference type="Gene3D" id="3.20.20.70">
    <property type="entry name" value="Aldolase class I"/>
    <property type="match status" value="1"/>
</dbReference>
<evidence type="ECO:0000313" key="9">
    <source>
        <dbReference type="EMBL" id="SER84499.1"/>
    </source>
</evidence>
<dbReference type="PIRSF" id="PIRSF000368">
    <property type="entry name" value="NrdG"/>
    <property type="match status" value="1"/>
</dbReference>
<sequence length="159" mass="17716">MKVLAINRDSIVDGEGLRTVVYFAGCPHRCYGCHNPESWDYDQGKDYTADELVEAVLQGETQNVTLSGGEPFAQAEEVYPAAAALKRSGLNVWSYTGYEYEELAESGTDSQKALLETIDVLVDGPYRDKERDTTLAFRGSRNQRIIRLKEQKAAQLSSK</sequence>
<keyword evidence="2" id="KW-0004">4Fe-4S</keyword>
<evidence type="ECO:0000256" key="5">
    <source>
        <dbReference type="ARBA" id="ARBA00023004"/>
    </source>
</evidence>
<dbReference type="OrthoDB" id="9782387at2"/>
<keyword evidence="4" id="KW-0479">Metal-binding</keyword>
<reference evidence="10" key="1">
    <citation type="submission" date="2016-10" db="EMBL/GenBank/DDBJ databases">
        <authorList>
            <person name="de Groot N.N."/>
        </authorList>
    </citation>
    <scope>NUCLEOTIDE SEQUENCE [LARGE SCALE GENOMIC DNA]</scope>
    <source>
        <strain evidence="10">10nlg</strain>
    </source>
</reference>
<proteinExistence type="inferred from homology"/>
<dbReference type="GO" id="GO:0051539">
    <property type="term" value="F:4 iron, 4 sulfur cluster binding"/>
    <property type="evidence" value="ECO:0007669"/>
    <property type="project" value="UniProtKB-KW"/>
</dbReference>
<organism evidence="9 10">
    <name type="scientific">Salisediminibacterium halotolerans</name>
    <dbReference type="NCBI Taxonomy" id="517425"/>
    <lineage>
        <taxon>Bacteria</taxon>
        <taxon>Bacillati</taxon>
        <taxon>Bacillota</taxon>
        <taxon>Bacilli</taxon>
        <taxon>Bacillales</taxon>
        <taxon>Bacillaceae</taxon>
        <taxon>Salisediminibacterium</taxon>
    </lineage>
</organism>
<accession>A0A1H9SJS0</accession>
<dbReference type="InterPro" id="IPR034457">
    <property type="entry name" value="Organic_radical-activating"/>
</dbReference>
<dbReference type="NCBIfam" id="TIGR02491">
    <property type="entry name" value="NrdG"/>
    <property type="match status" value="1"/>
</dbReference>
<name>A0A1H9SJS0_9BACI</name>
<comment type="similarity">
    <text evidence="7">Belongs to the organic radical-activating enzymes family.</text>
</comment>
<keyword evidence="6" id="KW-0411">Iron-sulfur</keyword>
<evidence type="ECO:0000256" key="2">
    <source>
        <dbReference type="ARBA" id="ARBA00022485"/>
    </source>
</evidence>
<dbReference type="PANTHER" id="PTHR30352:SF2">
    <property type="entry name" value="ANAEROBIC RIBONUCLEOSIDE-TRIPHOSPHATE REDUCTASE-ACTIVATING PROTEIN"/>
    <property type="match status" value="1"/>
</dbReference>
<dbReference type="SFLD" id="SFLDG01063">
    <property type="entry name" value="activating_enzymes__group_1"/>
    <property type="match status" value="1"/>
</dbReference>
<dbReference type="EMBL" id="FOGV01000007">
    <property type="protein sequence ID" value="SER84499.1"/>
    <property type="molecule type" value="Genomic_DNA"/>
</dbReference>
<evidence type="ECO:0000256" key="7">
    <source>
        <dbReference type="PIRNR" id="PIRNR000368"/>
    </source>
</evidence>
<evidence type="ECO:0000259" key="8">
    <source>
        <dbReference type="PROSITE" id="PS51918"/>
    </source>
</evidence>
<dbReference type="SFLD" id="SFLDS00029">
    <property type="entry name" value="Radical_SAM"/>
    <property type="match status" value="1"/>
</dbReference>
<dbReference type="Proteomes" id="UP000199318">
    <property type="component" value="Unassembled WGS sequence"/>
</dbReference>